<feature type="region of interest" description="Disordered" evidence="6">
    <location>
        <begin position="1634"/>
        <end position="1661"/>
    </location>
</feature>
<reference evidence="7 8" key="1">
    <citation type="submission" date="2019-06" db="EMBL/GenBank/DDBJ databases">
        <title>Draft genome sequence of the filamentous fungus Phialemoniopsis curvata isolated from diesel fuel.</title>
        <authorList>
            <person name="Varaljay V.A."/>
            <person name="Lyon W.J."/>
            <person name="Crouch A.L."/>
            <person name="Drake C.E."/>
            <person name="Hollomon J.M."/>
            <person name="Nadeau L.J."/>
            <person name="Nunn H.S."/>
            <person name="Stevenson B.S."/>
            <person name="Bojanowski C.L."/>
            <person name="Crookes-Goodson W.J."/>
        </authorList>
    </citation>
    <scope>NUCLEOTIDE SEQUENCE [LARGE SCALE GENOMIC DNA]</scope>
    <source>
        <strain evidence="7 8">D216</strain>
    </source>
</reference>
<feature type="region of interest" description="Disordered" evidence="6">
    <location>
        <begin position="422"/>
        <end position="446"/>
    </location>
</feature>
<dbReference type="GO" id="GO:0051231">
    <property type="term" value="P:spindle elongation"/>
    <property type="evidence" value="ECO:0007669"/>
    <property type="project" value="TreeGrafter"/>
</dbReference>
<feature type="compositionally biased region" description="Basic and acidic residues" evidence="6">
    <location>
        <begin position="1436"/>
        <end position="1449"/>
    </location>
</feature>
<feature type="compositionally biased region" description="Low complexity" evidence="6">
    <location>
        <begin position="1646"/>
        <end position="1661"/>
    </location>
</feature>
<feature type="region of interest" description="Disordered" evidence="6">
    <location>
        <begin position="1"/>
        <end position="166"/>
    </location>
</feature>
<dbReference type="InterPro" id="IPR047149">
    <property type="entry name" value="KIF11-like"/>
</dbReference>
<dbReference type="OrthoDB" id="5423371at2759"/>
<dbReference type="InParanoid" id="A0A507AJQ7"/>
<keyword evidence="3" id="KW-0505">Motor protein</keyword>
<dbReference type="GeneID" id="41975918"/>
<evidence type="ECO:0000256" key="1">
    <source>
        <dbReference type="ARBA" id="ARBA00004245"/>
    </source>
</evidence>
<evidence type="ECO:0000256" key="3">
    <source>
        <dbReference type="ARBA" id="ARBA00023175"/>
    </source>
</evidence>
<dbReference type="Proteomes" id="UP000319257">
    <property type="component" value="Unassembled WGS sequence"/>
</dbReference>
<feature type="compositionally biased region" description="Polar residues" evidence="6">
    <location>
        <begin position="123"/>
        <end position="132"/>
    </location>
</feature>
<dbReference type="STRING" id="1093900.A0A507AJQ7"/>
<feature type="compositionally biased region" description="Basic and acidic residues" evidence="6">
    <location>
        <begin position="133"/>
        <end position="152"/>
    </location>
</feature>
<name>A0A507AJQ7_9PEZI</name>
<dbReference type="GO" id="GO:0072686">
    <property type="term" value="C:mitotic spindle"/>
    <property type="evidence" value="ECO:0007669"/>
    <property type="project" value="TreeGrafter"/>
</dbReference>
<feature type="coiled-coil region" evidence="5">
    <location>
        <begin position="1509"/>
        <end position="1609"/>
    </location>
</feature>
<accession>A0A507AJQ7</accession>
<evidence type="ECO:0000313" key="8">
    <source>
        <dbReference type="Proteomes" id="UP000319257"/>
    </source>
</evidence>
<protein>
    <recommendedName>
        <fullName evidence="9">Chromosome segregation ATPase family protein</fullName>
    </recommendedName>
</protein>
<feature type="compositionally biased region" description="Polar residues" evidence="6">
    <location>
        <begin position="36"/>
        <end position="47"/>
    </location>
</feature>
<evidence type="ECO:0000313" key="7">
    <source>
        <dbReference type="EMBL" id="TPX10585.1"/>
    </source>
</evidence>
<feature type="compositionally biased region" description="Basic and acidic residues" evidence="6">
    <location>
        <begin position="14"/>
        <end position="23"/>
    </location>
</feature>
<evidence type="ECO:0000256" key="6">
    <source>
        <dbReference type="SAM" id="MobiDB-lite"/>
    </source>
</evidence>
<keyword evidence="5" id="KW-0175">Coiled coil</keyword>
<feature type="compositionally biased region" description="Basic and acidic residues" evidence="6">
    <location>
        <begin position="1776"/>
        <end position="1786"/>
    </location>
</feature>
<dbReference type="PANTHER" id="PTHR47970">
    <property type="entry name" value="KINESIN-LIKE PROTEIN KIF11"/>
    <property type="match status" value="1"/>
</dbReference>
<evidence type="ECO:0008006" key="9">
    <source>
        <dbReference type="Google" id="ProtNLM"/>
    </source>
</evidence>
<organism evidence="7 8">
    <name type="scientific">Thyridium curvatum</name>
    <dbReference type="NCBI Taxonomy" id="1093900"/>
    <lineage>
        <taxon>Eukaryota</taxon>
        <taxon>Fungi</taxon>
        <taxon>Dikarya</taxon>
        <taxon>Ascomycota</taxon>
        <taxon>Pezizomycotina</taxon>
        <taxon>Sordariomycetes</taxon>
        <taxon>Sordariomycetidae</taxon>
        <taxon>Thyridiales</taxon>
        <taxon>Thyridiaceae</taxon>
        <taxon>Thyridium</taxon>
    </lineage>
</organism>
<dbReference type="GO" id="GO:0008574">
    <property type="term" value="F:plus-end-directed microtubule motor activity"/>
    <property type="evidence" value="ECO:0007669"/>
    <property type="project" value="TreeGrafter"/>
</dbReference>
<sequence>MPSLWRKFSLSSKSRWDSSDPERAPPPLPLNPQSPVTSRAGTSSAIQSAHAALTEKARESGLVSNALSKRGPDVSPERPLLKGSAHRRMQSLQPGTVRDLSLMIEGGRDSSSSTPRSPDKTGRPSTRPSTPSKNRDRDPFVEVKSEDRDERAMVLSPTPGPSLTPIVRPTAVRRSHHSILGENTPPQSATMLALQNMSTPTQREAESPLANVTNGSNALAKAPQPLDNLSHQILSLTNIATALQKEMSALSRRSRDNATDLLSLKEATNARDEDIRKSLRELITNANEAALRGTRDPYGGSLLLDNKPHSPPSHSKAIRPFSLPRIPSPNSFATSLDRESVSTPSLYGGETPATIALLEKVVREMGTKEGQDRLIARLTEVVETLSGMASAEKVEELLKHVKASQDQAVVLASVGNGGRGGNRARNFSFDDPSSPEIAYDRSGPMTSRVERLLNEKESRRSSAPPSRAADLLNEDVLKAIRSVKESVAQGGGLTAEVKALVRELRGEVLGMGRELGRRLDEVDSTKELKNEAALNVEMSKVIEEGLDEMKEHMNQLLREHRRQSAASVASKSPVDYQEIYNAMRAALQDSHNKDAADELSREDVIQAVKEAWEAYKPEIEVQHLGLERDEVLQCLQEGLREYGPRMDHPTGATREEVFKAVVEGLKHFVPPQVDTPATLSRDEILEAVRECLEEFEFPVAPSAIGAEITKDDMLDAVKQGLNGFEFPRTESALVPREAMNNDEIIVRLQDIMDFMREEFKAVSDEAKQNVAANGRDTEQVLDATKDGFEKLRSDIEGYVDRASGAANQEEFMEGLIRTLDVFREEIAGLVSTSSDGSKAMLKEELESLRDTVNSSLVPATPSVAAGGNNREVLEALHDGLSSLKTELNNRPIAGTNEVLDALQEGFDDLRISIEKLGNKPVDLTANDEILDALKSGLDGVRTDIDGLREQSRAVATVEDTTAAVVPADMLKHDDIKNLEVLITQLRIKVEGMETPAPAAEPASAENLAAMEEMLRNLQESVAGMSNHEPAPTDAAAKEDVQAIETILRNTKARLDDLIDGEQSVRKDHIDILETLLLETKESLGQLSTRVDSLSSREDINMVESLVAQVANGFEEMKDRHDKQFEDPEKVTKTDVDAIGTICQEVKIVVDQLVKADLADLPSKEDLKGLETIVKEFKDQAETHAETNAKAFEERQAETVGVSERVTEVKTFLEEFQGTVSEKLGQGASGIESLSKLLEAMSETMANNANVGTDIKEMFETMKSEFEEAKAGVVGAKLDTDEKFLLTTDTLGAKIDEGINDMKTKYEEFQLLMDDRAKSGEERDAEMESAMVSTKAIAEELKTLIDTLGSTVTDSLEKMEEASKTVFERVEDMATKSEENHSDDKAEHQLTRDQVKEALGVAEGIQGHVVEYQPKILEAVKDVLLIVGQHYEHSKTSATSIEEKIEESKPPEMPLLPPVEKYDDTGVHEKLDKLVDHSHAAGKAFSQLDTLDKIHQQVLQTAAEVADFLTAQKQLKAEEHEDQQKALQETNAALERGQAQKEEVEANLASLREEEARLKESILGLRGEQEGLTRQKIRLSADVSSLETALRLRREELHDMENRAEGLERRILEGVMDHSRVLLMAKANQGRDIMSRKRVPSQKPAKESLAAEAAAPSKPRAAFNMTMSSKRNLQPPNQARRILSLSQINHNVPAGGFKRSQSVRAPAGAAAMRKASWAGRMAGKGYGDLDGDKEDKENSHPLNEDDEDEAEDYATPRQDEIVLADPDLADPSEVGEGDDRSETETLRRSSMGTTVITGYTGSEVSTDADYSDHDETASEWTESAVGSSIVSGGGEGNEVLCTRGDESAGSRSCRLYVREKGELE</sequence>
<dbReference type="RefSeq" id="XP_030992296.1">
    <property type="nucleotide sequence ID" value="XM_031143329.1"/>
</dbReference>
<evidence type="ECO:0000256" key="2">
    <source>
        <dbReference type="ARBA" id="ARBA00022490"/>
    </source>
</evidence>
<feature type="compositionally biased region" description="Acidic residues" evidence="6">
    <location>
        <begin position="1766"/>
        <end position="1775"/>
    </location>
</feature>
<proteinExistence type="predicted"/>
<feature type="region of interest" description="Disordered" evidence="6">
    <location>
        <begin position="1720"/>
        <end position="1844"/>
    </location>
</feature>
<feature type="compositionally biased region" description="Basic and acidic residues" evidence="6">
    <location>
        <begin position="70"/>
        <end position="80"/>
    </location>
</feature>
<comment type="subcellular location">
    <subcellularLocation>
        <location evidence="1">Cytoplasm</location>
        <location evidence="1">Cytoskeleton</location>
    </subcellularLocation>
</comment>
<gene>
    <name evidence="7" type="ORF">E0L32_008471</name>
</gene>
<keyword evidence="2" id="KW-0963">Cytoplasm</keyword>
<evidence type="ECO:0000256" key="5">
    <source>
        <dbReference type="SAM" id="Coils"/>
    </source>
</evidence>
<feature type="compositionally biased region" description="Polar residues" evidence="6">
    <location>
        <begin position="1787"/>
        <end position="1804"/>
    </location>
</feature>
<dbReference type="GO" id="GO:0005876">
    <property type="term" value="C:spindle microtubule"/>
    <property type="evidence" value="ECO:0007669"/>
    <property type="project" value="TreeGrafter"/>
</dbReference>
<dbReference type="EMBL" id="SKBQ01000056">
    <property type="protein sequence ID" value="TPX10585.1"/>
    <property type="molecule type" value="Genomic_DNA"/>
</dbReference>
<comment type="caution">
    <text evidence="7">The sequence shown here is derived from an EMBL/GenBank/DDBJ whole genome shotgun (WGS) entry which is preliminary data.</text>
</comment>
<dbReference type="GO" id="GO:0090307">
    <property type="term" value="P:mitotic spindle assembly"/>
    <property type="evidence" value="ECO:0007669"/>
    <property type="project" value="TreeGrafter"/>
</dbReference>
<evidence type="ECO:0000256" key="4">
    <source>
        <dbReference type="ARBA" id="ARBA00023212"/>
    </source>
</evidence>
<keyword evidence="8" id="KW-1185">Reference proteome</keyword>
<feature type="coiled-coil region" evidence="5">
    <location>
        <begin position="539"/>
        <end position="566"/>
    </location>
</feature>
<feature type="region of interest" description="Disordered" evidence="6">
    <location>
        <begin position="1436"/>
        <end position="1456"/>
    </location>
</feature>
<feature type="compositionally biased region" description="Basic and acidic residues" evidence="6">
    <location>
        <begin position="1732"/>
        <end position="1742"/>
    </location>
</feature>
<keyword evidence="4" id="KW-0206">Cytoskeleton</keyword>
<dbReference type="PANTHER" id="PTHR47970:SF12">
    <property type="entry name" value="KINESIN FAMILY MEMBER 11"/>
    <property type="match status" value="1"/>
</dbReference>